<keyword evidence="6 15" id="KW-0418">Kinase</keyword>
<dbReference type="Pfam" id="PF00512">
    <property type="entry name" value="HisKA"/>
    <property type="match status" value="1"/>
</dbReference>
<accession>A0A2L1UHG8</accession>
<dbReference type="GO" id="GO:0000155">
    <property type="term" value="F:phosphorelay sensor kinase activity"/>
    <property type="evidence" value="ECO:0007669"/>
    <property type="project" value="InterPro"/>
</dbReference>
<dbReference type="RefSeq" id="WP_079940419.1">
    <property type="nucleotide sequence ID" value="NZ_CP019655.1"/>
</dbReference>
<evidence type="ECO:0000256" key="7">
    <source>
        <dbReference type="ARBA" id="ARBA00022840"/>
    </source>
</evidence>
<dbReference type="FunFam" id="1.10.287.130:FF:000040">
    <property type="entry name" value="PAS domain-containing sensor histidine kinase"/>
    <property type="match status" value="1"/>
</dbReference>
<dbReference type="PANTHER" id="PTHR43065:SF34">
    <property type="entry name" value="SPORULATION KINASE A"/>
    <property type="match status" value="1"/>
</dbReference>
<dbReference type="InterPro" id="IPR000700">
    <property type="entry name" value="PAS-assoc_C"/>
</dbReference>
<organism evidence="15 16">
    <name type="scientific">Paenibacillus larvae subsp. larvae</name>
    <dbReference type="NCBI Taxonomy" id="147375"/>
    <lineage>
        <taxon>Bacteria</taxon>
        <taxon>Bacillati</taxon>
        <taxon>Bacillota</taxon>
        <taxon>Bacilli</taxon>
        <taxon>Bacillales</taxon>
        <taxon>Paenibacillaceae</taxon>
        <taxon>Paenibacillus</taxon>
    </lineage>
</organism>
<dbReference type="Gene3D" id="1.10.287.130">
    <property type="match status" value="1"/>
</dbReference>
<dbReference type="Gene3D" id="3.30.565.10">
    <property type="entry name" value="Histidine kinase-like ATPase, C-terminal domain"/>
    <property type="match status" value="1"/>
</dbReference>
<dbReference type="PROSITE" id="PS50113">
    <property type="entry name" value="PAC"/>
    <property type="match status" value="1"/>
</dbReference>
<dbReference type="PROSITE" id="PS50112">
    <property type="entry name" value="PAS"/>
    <property type="match status" value="2"/>
</dbReference>
<dbReference type="InterPro" id="IPR001610">
    <property type="entry name" value="PAC"/>
</dbReference>
<dbReference type="InterPro" id="IPR036097">
    <property type="entry name" value="HisK_dim/P_sf"/>
</dbReference>
<feature type="compositionally biased region" description="Basic and acidic residues" evidence="10">
    <location>
        <begin position="552"/>
        <end position="586"/>
    </location>
</feature>
<dbReference type="Pfam" id="PF02518">
    <property type="entry name" value="HATPase_c"/>
    <property type="match status" value="1"/>
</dbReference>
<evidence type="ECO:0000256" key="2">
    <source>
        <dbReference type="ARBA" id="ARBA00012438"/>
    </source>
</evidence>
<dbReference type="InterPro" id="IPR003594">
    <property type="entry name" value="HATPase_dom"/>
</dbReference>
<dbReference type="PRINTS" id="PR00344">
    <property type="entry name" value="BCTRLSENSOR"/>
</dbReference>
<feature type="domain" description="Histidine kinase" evidence="12">
    <location>
        <begin position="347"/>
        <end position="553"/>
    </location>
</feature>
<dbReference type="SUPFAM" id="SSF47384">
    <property type="entry name" value="Homodimeric domain of signal transducing histidine kinase"/>
    <property type="match status" value="1"/>
</dbReference>
<reference evidence="16" key="1">
    <citation type="submission" date="2017-02" db="EMBL/GenBank/DDBJ databases">
        <title>Delineation of Paenibacillus larvae strains originating from foulbrood outbreaks.</title>
        <authorList>
            <person name="Beims H."/>
            <person name="Bunk B."/>
            <person name="Sproeer C."/>
            <person name="Mohr K.I."/>
            <person name="Pradella S."/>
            <person name="Guenther G."/>
            <person name="Rohde M."/>
            <person name="von der Ohe W."/>
            <person name="Steinert M."/>
        </authorList>
    </citation>
    <scope>NUCLEOTIDE SEQUENCE [LARGE SCALE GENOMIC DNA]</scope>
    <source>
        <strain evidence="16">Eric_III</strain>
    </source>
</reference>
<keyword evidence="5" id="KW-0547">Nucleotide-binding</keyword>
<feature type="domain" description="PAS" evidence="13">
    <location>
        <begin position="203"/>
        <end position="248"/>
    </location>
</feature>
<gene>
    <name evidence="15" type="primary">kinE1_2</name>
    <name evidence="15" type="ORF">ERICIII_03742</name>
</gene>
<dbReference type="SMART" id="SM00388">
    <property type="entry name" value="HisKA"/>
    <property type="match status" value="1"/>
</dbReference>
<dbReference type="Pfam" id="PF13426">
    <property type="entry name" value="PAS_9"/>
    <property type="match status" value="2"/>
</dbReference>
<dbReference type="GO" id="GO:0005524">
    <property type="term" value="F:ATP binding"/>
    <property type="evidence" value="ECO:0007669"/>
    <property type="project" value="UniProtKB-KW"/>
</dbReference>
<dbReference type="AlphaFoldDB" id="A0A2L1UHG8"/>
<evidence type="ECO:0000256" key="1">
    <source>
        <dbReference type="ARBA" id="ARBA00000085"/>
    </source>
</evidence>
<dbReference type="STRING" id="147375.BXP28_10930"/>
<dbReference type="InterPro" id="IPR000014">
    <property type="entry name" value="PAS"/>
</dbReference>
<dbReference type="InterPro" id="IPR036890">
    <property type="entry name" value="HATPase_C_sf"/>
</dbReference>
<dbReference type="GeneID" id="64220092"/>
<dbReference type="InterPro" id="IPR003661">
    <property type="entry name" value="HisK_dim/P_dom"/>
</dbReference>
<proteinExistence type="predicted"/>
<name>A0A2L1UHG8_9BACL</name>
<keyword evidence="11" id="KW-0812">Transmembrane</keyword>
<feature type="transmembrane region" description="Helical" evidence="11">
    <location>
        <begin position="14"/>
        <end position="37"/>
    </location>
</feature>
<keyword evidence="8" id="KW-0749">Sporulation</keyword>
<evidence type="ECO:0000256" key="8">
    <source>
        <dbReference type="ARBA" id="ARBA00022969"/>
    </source>
</evidence>
<evidence type="ECO:0000256" key="3">
    <source>
        <dbReference type="ARBA" id="ARBA00022553"/>
    </source>
</evidence>
<keyword evidence="11" id="KW-0472">Membrane</keyword>
<dbReference type="PANTHER" id="PTHR43065">
    <property type="entry name" value="SENSOR HISTIDINE KINASE"/>
    <property type="match status" value="1"/>
</dbReference>
<feature type="region of interest" description="Disordered" evidence="10">
    <location>
        <begin position="548"/>
        <end position="586"/>
    </location>
</feature>
<dbReference type="InterPro" id="IPR005467">
    <property type="entry name" value="His_kinase_dom"/>
</dbReference>
<dbReference type="CDD" id="cd00082">
    <property type="entry name" value="HisKA"/>
    <property type="match status" value="1"/>
</dbReference>
<dbReference type="SUPFAM" id="SSF55785">
    <property type="entry name" value="PYP-like sensor domain (PAS domain)"/>
    <property type="match status" value="2"/>
</dbReference>
<evidence type="ECO:0000256" key="9">
    <source>
        <dbReference type="ARBA" id="ARBA00023012"/>
    </source>
</evidence>
<dbReference type="NCBIfam" id="TIGR00229">
    <property type="entry name" value="sensory_box"/>
    <property type="match status" value="2"/>
</dbReference>
<sequence length="586" mass="66564">MFQLDWFILKKNRWLYLLYACIFVFIICKNFLFVWPITRSVEAMIIMIIEDLIPVVMLTAVVHVLYTISIHNKNMLSKKSQEYKSLFDNHPDTILYVGRCGHISSSNANIQSMTGFTPPEILSLSLQSIVSNANWDKVTKRFQLALNGVPQHFTCMINHKDGSCIDTKVTYVPSVVNGEIVGVYAILKNVTEVKRQKKEIDHLNRQNRLILNSVSEGIYGTNMEGKAIFWNSAAEQMTGWTAEEAIGQPIRHLLASPGKNIFSPMGENTFLDKTLMDGKVHHEKHTYFCHKDGSRFPVEYVSSPIFQEEGEQIGAVITFRDMTEQKRTEELLRKSDMLSAVGQLAAGVAHEIRNPLTSLKGFLQLIKPSTGKENYYMEIMQDELKRIEHIVDEFLFVAKPKVSQFELKSMSAIVSSTVDLLQPQARLNNVEIRTNLNSRLPLVYCNQHQMKQVFINIIKNAMEAMIDGGILHIETDYISALQMVRIRFNDEGCGIPPERIPKLAEPFYSTKEKGTGLGLMVTYKIIETHSGDIQFRSRPDRGTTVDILLPASRHEDEHAEDEKNSTDMDHGNDKLKGDKESQDTAS</sequence>
<dbReference type="CDD" id="cd00130">
    <property type="entry name" value="PAS"/>
    <property type="match status" value="1"/>
</dbReference>
<evidence type="ECO:0000256" key="6">
    <source>
        <dbReference type="ARBA" id="ARBA00022777"/>
    </source>
</evidence>
<dbReference type="SMART" id="SM00091">
    <property type="entry name" value="PAS"/>
    <property type="match status" value="2"/>
</dbReference>
<protein>
    <recommendedName>
        <fullName evidence="2">histidine kinase</fullName>
        <ecNumber evidence="2">2.7.13.3</ecNumber>
    </recommendedName>
</protein>
<comment type="catalytic activity">
    <reaction evidence="1">
        <text>ATP + protein L-histidine = ADP + protein N-phospho-L-histidine.</text>
        <dbReference type="EC" id="2.7.13.3"/>
    </reaction>
</comment>
<dbReference type="GO" id="GO:0030435">
    <property type="term" value="P:sporulation resulting in formation of a cellular spore"/>
    <property type="evidence" value="ECO:0007669"/>
    <property type="project" value="UniProtKB-KW"/>
</dbReference>
<keyword evidence="4 15" id="KW-0808">Transferase</keyword>
<evidence type="ECO:0000313" key="15">
    <source>
        <dbReference type="EMBL" id="AVF27851.1"/>
    </source>
</evidence>
<feature type="domain" description="PAS" evidence="13">
    <location>
        <begin position="79"/>
        <end position="149"/>
    </location>
</feature>
<evidence type="ECO:0000313" key="16">
    <source>
        <dbReference type="Proteomes" id="UP000239833"/>
    </source>
</evidence>
<feature type="transmembrane region" description="Helical" evidence="11">
    <location>
        <begin position="43"/>
        <end position="68"/>
    </location>
</feature>
<evidence type="ECO:0000256" key="5">
    <source>
        <dbReference type="ARBA" id="ARBA00022741"/>
    </source>
</evidence>
<dbReference type="EC" id="2.7.13.3" evidence="2"/>
<dbReference type="SMART" id="SM00086">
    <property type="entry name" value="PAC"/>
    <property type="match status" value="2"/>
</dbReference>
<dbReference type="InterPro" id="IPR035965">
    <property type="entry name" value="PAS-like_dom_sf"/>
</dbReference>
<evidence type="ECO:0000256" key="11">
    <source>
        <dbReference type="SAM" id="Phobius"/>
    </source>
</evidence>
<keyword evidence="3" id="KW-0597">Phosphoprotein</keyword>
<keyword evidence="11" id="KW-1133">Transmembrane helix</keyword>
<evidence type="ECO:0000259" key="13">
    <source>
        <dbReference type="PROSITE" id="PS50112"/>
    </source>
</evidence>
<dbReference type="EMBL" id="CP019655">
    <property type="protein sequence ID" value="AVF27851.1"/>
    <property type="molecule type" value="Genomic_DNA"/>
</dbReference>
<evidence type="ECO:0000259" key="14">
    <source>
        <dbReference type="PROSITE" id="PS50113"/>
    </source>
</evidence>
<keyword evidence="9" id="KW-0902">Two-component regulatory system</keyword>
<keyword evidence="7" id="KW-0067">ATP-binding</keyword>
<dbReference type="SUPFAM" id="SSF55874">
    <property type="entry name" value="ATPase domain of HSP90 chaperone/DNA topoisomerase II/histidine kinase"/>
    <property type="match status" value="1"/>
</dbReference>
<dbReference type="InterPro" id="IPR004358">
    <property type="entry name" value="Sig_transdc_His_kin-like_C"/>
</dbReference>
<dbReference type="SMART" id="SM00387">
    <property type="entry name" value="HATPase_c"/>
    <property type="match status" value="1"/>
</dbReference>
<feature type="domain" description="PAC" evidence="14">
    <location>
        <begin position="282"/>
        <end position="334"/>
    </location>
</feature>
<evidence type="ECO:0000256" key="10">
    <source>
        <dbReference type="SAM" id="MobiDB-lite"/>
    </source>
</evidence>
<evidence type="ECO:0000256" key="4">
    <source>
        <dbReference type="ARBA" id="ARBA00022679"/>
    </source>
</evidence>
<dbReference type="PROSITE" id="PS50109">
    <property type="entry name" value="HIS_KIN"/>
    <property type="match status" value="1"/>
</dbReference>
<dbReference type="Proteomes" id="UP000239833">
    <property type="component" value="Chromosome"/>
</dbReference>
<evidence type="ECO:0000259" key="12">
    <source>
        <dbReference type="PROSITE" id="PS50109"/>
    </source>
</evidence>
<dbReference type="Gene3D" id="3.30.450.20">
    <property type="entry name" value="PAS domain"/>
    <property type="match status" value="2"/>
</dbReference>